<dbReference type="GO" id="GO:0008289">
    <property type="term" value="F:lipid binding"/>
    <property type="evidence" value="ECO:0007669"/>
    <property type="project" value="UniProtKB-KW"/>
</dbReference>
<protein>
    <recommendedName>
        <fullName evidence="4">Non-specific lipid-transfer protein</fullName>
    </recommendedName>
</protein>
<dbReference type="InterPro" id="IPR000528">
    <property type="entry name" value="Plant_nsLTP"/>
</dbReference>
<dbReference type="SUPFAM" id="SSF47699">
    <property type="entry name" value="Bifunctional inhibitor/lipid-transfer protein/seed storage 2S albumin"/>
    <property type="match status" value="1"/>
</dbReference>
<dbReference type="Gene3D" id="1.10.110.10">
    <property type="entry name" value="Plant lipid-transfer and hydrophobic proteins"/>
    <property type="match status" value="1"/>
</dbReference>
<dbReference type="OrthoDB" id="1890443at2759"/>
<feature type="non-terminal residue" evidence="7">
    <location>
        <position position="116"/>
    </location>
</feature>
<dbReference type="Proteomes" id="UP000015453">
    <property type="component" value="Unassembled WGS sequence"/>
</dbReference>
<proteinExistence type="inferred from homology"/>
<dbReference type="InterPro" id="IPR016140">
    <property type="entry name" value="Bifunc_inhib/LTP/seed_store"/>
</dbReference>
<feature type="chain" id="PRO_5004549504" description="Non-specific lipid-transfer protein" evidence="5">
    <location>
        <begin position="27"/>
        <end position="116"/>
    </location>
</feature>
<reference evidence="7 8" key="1">
    <citation type="journal article" date="2013" name="BMC Genomics">
        <title>The miniature genome of a carnivorous plant Genlisea aurea contains a low number of genes and short non-coding sequences.</title>
        <authorList>
            <person name="Leushkin E.V."/>
            <person name="Sutormin R.A."/>
            <person name="Nabieva E.R."/>
            <person name="Penin A.A."/>
            <person name="Kondrashov A.S."/>
            <person name="Logacheva M.D."/>
        </authorList>
    </citation>
    <scope>NUCLEOTIDE SEQUENCE [LARGE SCALE GENOMIC DNA]</scope>
</reference>
<comment type="function">
    <text evidence="4">Plant non-specific lipid-transfer proteins transfer phospholipids as well as galactolipids across membranes. May play a role in wax or cutin deposition in the cell walls of expanding epidermal cells and certain secretory tissues.</text>
</comment>
<accession>S8D8I7</accession>
<comment type="caution">
    <text evidence="7">The sequence shown here is derived from an EMBL/GenBank/DDBJ whole genome shotgun (WGS) entry which is preliminary data.</text>
</comment>
<feature type="signal peptide" evidence="5">
    <location>
        <begin position="1"/>
        <end position="26"/>
    </location>
</feature>
<dbReference type="CDD" id="cd01960">
    <property type="entry name" value="nsLTP1"/>
    <property type="match status" value="1"/>
</dbReference>
<organism evidence="7 8">
    <name type="scientific">Genlisea aurea</name>
    <dbReference type="NCBI Taxonomy" id="192259"/>
    <lineage>
        <taxon>Eukaryota</taxon>
        <taxon>Viridiplantae</taxon>
        <taxon>Streptophyta</taxon>
        <taxon>Embryophyta</taxon>
        <taxon>Tracheophyta</taxon>
        <taxon>Spermatophyta</taxon>
        <taxon>Magnoliopsida</taxon>
        <taxon>eudicotyledons</taxon>
        <taxon>Gunneridae</taxon>
        <taxon>Pentapetalae</taxon>
        <taxon>asterids</taxon>
        <taxon>lamiids</taxon>
        <taxon>Lamiales</taxon>
        <taxon>Lentibulariaceae</taxon>
        <taxon>Genlisea</taxon>
    </lineage>
</organism>
<name>S8D8I7_9LAMI</name>
<gene>
    <name evidence="7" type="ORF">M569_00996</name>
</gene>
<evidence type="ECO:0000313" key="7">
    <source>
        <dbReference type="EMBL" id="EPS73761.1"/>
    </source>
</evidence>
<keyword evidence="2 4" id="KW-0813">Transport</keyword>
<evidence type="ECO:0000256" key="1">
    <source>
        <dbReference type="ARBA" id="ARBA00009748"/>
    </source>
</evidence>
<dbReference type="SMART" id="SM00499">
    <property type="entry name" value="AAI"/>
    <property type="match status" value="1"/>
</dbReference>
<comment type="similarity">
    <text evidence="1 4">Belongs to the plant LTP family.</text>
</comment>
<evidence type="ECO:0000313" key="8">
    <source>
        <dbReference type="Proteomes" id="UP000015453"/>
    </source>
</evidence>
<dbReference type="PANTHER" id="PTHR33076">
    <property type="entry name" value="NON-SPECIFIC LIPID-TRANSFER PROTEIN 2-RELATED"/>
    <property type="match status" value="1"/>
</dbReference>
<dbReference type="EMBL" id="AUSU01000314">
    <property type="protein sequence ID" value="EPS73761.1"/>
    <property type="molecule type" value="Genomic_DNA"/>
</dbReference>
<feature type="domain" description="Bifunctional inhibitor/plant lipid transfer protein/seed storage helical" evidence="6">
    <location>
        <begin position="29"/>
        <end position="113"/>
    </location>
</feature>
<keyword evidence="5" id="KW-0732">Signal</keyword>
<dbReference type="InterPro" id="IPR036312">
    <property type="entry name" value="Bifun_inhib/LTP/seed_sf"/>
</dbReference>
<dbReference type="Pfam" id="PF00234">
    <property type="entry name" value="Tryp_alpha_amyl"/>
    <property type="match status" value="1"/>
</dbReference>
<dbReference type="GO" id="GO:0006869">
    <property type="term" value="P:lipid transport"/>
    <property type="evidence" value="ECO:0007669"/>
    <property type="project" value="InterPro"/>
</dbReference>
<keyword evidence="8" id="KW-1185">Reference proteome</keyword>
<evidence type="ECO:0000259" key="6">
    <source>
        <dbReference type="SMART" id="SM00499"/>
    </source>
</evidence>
<dbReference type="PRINTS" id="PR00382">
    <property type="entry name" value="LIPIDTRNSFER"/>
</dbReference>
<keyword evidence="3 4" id="KW-0446">Lipid-binding</keyword>
<sequence>MASILKAVCVFLFAALVIAPPAAVTAIQCGDVITKLAPCLNFVMAGGPITPQCCAGVNGLNRAAGTTPDRRIVCGCLKTLAGRYNDAAIGNAARLPGSCGVRLPYPIRRDVDCGKV</sequence>
<dbReference type="AlphaFoldDB" id="S8D8I7"/>
<evidence type="ECO:0000256" key="4">
    <source>
        <dbReference type="RuleBase" id="RU000628"/>
    </source>
</evidence>
<evidence type="ECO:0000256" key="5">
    <source>
        <dbReference type="SAM" id="SignalP"/>
    </source>
</evidence>
<evidence type="ECO:0000256" key="2">
    <source>
        <dbReference type="ARBA" id="ARBA00022448"/>
    </source>
</evidence>
<dbReference type="PROSITE" id="PS00597">
    <property type="entry name" value="PLANT_LTP"/>
    <property type="match status" value="1"/>
</dbReference>
<evidence type="ECO:0000256" key="3">
    <source>
        <dbReference type="ARBA" id="ARBA00023121"/>
    </source>
</evidence>